<feature type="compositionally biased region" description="Basic residues" evidence="1">
    <location>
        <begin position="9"/>
        <end position="23"/>
    </location>
</feature>
<reference evidence="2 3" key="1">
    <citation type="submission" date="2018-11" db="EMBL/GenBank/DDBJ databases">
        <authorList>
            <consortium name="Pathogen Informatics"/>
        </authorList>
    </citation>
    <scope>NUCLEOTIDE SEQUENCE [LARGE SCALE GENOMIC DNA]</scope>
</reference>
<dbReference type="EMBL" id="UYRV01007453">
    <property type="protein sequence ID" value="VDK54641.1"/>
    <property type="molecule type" value="Genomic_DNA"/>
</dbReference>
<organism evidence="2 3">
    <name type="scientific">Cylicostephanus goldi</name>
    <name type="common">Nematode worm</name>
    <dbReference type="NCBI Taxonomy" id="71465"/>
    <lineage>
        <taxon>Eukaryota</taxon>
        <taxon>Metazoa</taxon>
        <taxon>Ecdysozoa</taxon>
        <taxon>Nematoda</taxon>
        <taxon>Chromadorea</taxon>
        <taxon>Rhabditida</taxon>
        <taxon>Rhabditina</taxon>
        <taxon>Rhabditomorpha</taxon>
        <taxon>Strongyloidea</taxon>
        <taxon>Strongylidae</taxon>
        <taxon>Cylicostephanus</taxon>
    </lineage>
</organism>
<protein>
    <submittedName>
        <fullName evidence="2">Uncharacterized protein</fullName>
    </submittedName>
</protein>
<dbReference type="Proteomes" id="UP000271889">
    <property type="component" value="Unassembled WGS sequence"/>
</dbReference>
<name>A0A3P6SKT5_CYLGO</name>
<dbReference type="AlphaFoldDB" id="A0A3P6SKT5"/>
<dbReference type="OrthoDB" id="5831839at2759"/>
<accession>A0A3P6SKT5</accession>
<feature type="region of interest" description="Disordered" evidence="1">
    <location>
        <begin position="1"/>
        <end position="65"/>
    </location>
</feature>
<evidence type="ECO:0000313" key="3">
    <source>
        <dbReference type="Proteomes" id="UP000271889"/>
    </source>
</evidence>
<gene>
    <name evidence="2" type="ORF">CGOC_LOCUS3066</name>
</gene>
<proteinExistence type="predicted"/>
<sequence>MTLFSSQSRRSRTPRYIRARRSSRSSGSSRPLEADIKTAIGDEEYQRSRSSYGRSPMSEPSNRRRRVLDEIFSDATLTSSNIEGPTSEFELLNIRLMIFEPGPFKTIKRVHISREMSAALTLKEAIDELMDRRNG</sequence>
<evidence type="ECO:0000313" key="2">
    <source>
        <dbReference type="EMBL" id="VDK54641.1"/>
    </source>
</evidence>
<evidence type="ECO:0000256" key="1">
    <source>
        <dbReference type="SAM" id="MobiDB-lite"/>
    </source>
</evidence>
<keyword evidence="3" id="KW-1185">Reference proteome</keyword>